<name>Q026Q6_SOLUE</name>
<dbReference type="InterPro" id="IPR024361">
    <property type="entry name" value="BACON"/>
</dbReference>
<dbReference type="KEGG" id="sus:Acid_2023"/>
<keyword evidence="1" id="KW-0732">Signal</keyword>
<dbReference type="Gene3D" id="2.60.40.10">
    <property type="entry name" value="Immunoglobulins"/>
    <property type="match status" value="1"/>
</dbReference>
<gene>
    <name evidence="3" type="ordered locus">Acid_2023</name>
</gene>
<dbReference type="EMBL" id="CP000473">
    <property type="protein sequence ID" value="ABJ83013.1"/>
    <property type="molecule type" value="Genomic_DNA"/>
</dbReference>
<proteinExistence type="predicted"/>
<accession>Q026Q6</accession>
<evidence type="ECO:0000259" key="2">
    <source>
        <dbReference type="Pfam" id="PF19190"/>
    </source>
</evidence>
<dbReference type="Gene3D" id="2.60.40.680">
    <property type="match status" value="1"/>
</dbReference>
<feature type="signal peptide" evidence="1">
    <location>
        <begin position="1"/>
        <end position="27"/>
    </location>
</feature>
<evidence type="ECO:0000256" key="1">
    <source>
        <dbReference type="SAM" id="SignalP"/>
    </source>
</evidence>
<evidence type="ECO:0000313" key="3">
    <source>
        <dbReference type="EMBL" id="ABJ83013.1"/>
    </source>
</evidence>
<sequence precursor="true">MNIRRAGGARRHWGCVILTLLTGRLAAADLALQISNETVPAGGWAQIKVSALNPQLVATGRIIMKFDPAIFGSIADLSVFSAQGDAQGIATVSGQSLDVTFYAKAGGIAQLTHLPVLTVTVPVLDTARAGTVSPITLDASQVRWTDAANKVFPVTVTPGSVTVGGVLSVKNLAPGGGLLPAGALVRVNGTGITAATTAGIDGVSVSRVQFVSASELDLTLGGPADLTGKKLTLRNPDGSQTEYFSNLPSTTDDPPPSRFTNIRPLLSMQQWTGASVTFTERGGAIAIQNPNSTPVDVILQQQSAVLVQASQTTVTIPPGAMNIYPTGAVAGTGFRAFAVLPVRMLGLGFPPPGAAIFPAPPFPAVPAPQQLTPSPAAVALQWQLGTAAPAPVTVNLTPTGANSVFAFQVTAPAAPFSVSPAHGTSTASLTVAVNTAGLNAGTYTGSIVVTPEGPNAVVTTIPLSFTVSAAALIATSAAKLEFTGPDDYALNLKVQSNGNPVAFTAAASDGAAPHWLNVTPSSGATPATLTVAVNSKALAEGNYTGQIVITGPNNTVTVRVSLNVSAANIFSFSPPAITFSVQTGAAIPPTQTVLVYGPSSGAAFSVSTGSGGNWLSVIVTPAGQLGAVITANPTGLKAGTYNGKVTLTSPASSLPAVFPVTLVVWDTEPVLTVTPSHVEYTVALGDNPNIPPGPQTIQVTSGGVPLNFTEGFPEVVGSGALFTTPASVPAPSSGIATLGTAQYDITINAGSQKVVVPVTTVVTTGPLTPPMLGTVVNAASQVVGPVAPGEIVTIYGFGAGPSNTAGFTLDPSGKVAASLNGVQVLFDGTPAPMIYGSATQANVIVPYEVAGQATTTLALKFGGLTSAAWAIPVAATSPGIFAALNQDNTLNAAANPAPRGSIVQIFATGEGQTSPAGITGSVTGTNLKTQLADVKVTIGGEPAPVQFAGSAANAVAGLFQVNAVVPQSAAAGSLELRLSVGGVETVSSIVVK</sequence>
<dbReference type="OrthoDB" id="97907at2"/>
<feature type="chain" id="PRO_5004163710" description="BACON domain-containing protein" evidence="1">
    <location>
        <begin position="28"/>
        <end position="992"/>
    </location>
</feature>
<reference evidence="3" key="1">
    <citation type="submission" date="2006-10" db="EMBL/GenBank/DDBJ databases">
        <title>Complete sequence of Solibacter usitatus Ellin6076.</title>
        <authorList>
            <consortium name="US DOE Joint Genome Institute"/>
            <person name="Copeland A."/>
            <person name="Lucas S."/>
            <person name="Lapidus A."/>
            <person name="Barry K."/>
            <person name="Detter J.C."/>
            <person name="Glavina del Rio T."/>
            <person name="Hammon N."/>
            <person name="Israni S."/>
            <person name="Dalin E."/>
            <person name="Tice H."/>
            <person name="Pitluck S."/>
            <person name="Thompson L.S."/>
            <person name="Brettin T."/>
            <person name="Bruce D."/>
            <person name="Han C."/>
            <person name="Tapia R."/>
            <person name="Gilna P."/>
            <person name="Schmutz J."/>
            <person name="Larimer F."/>
            <person name="Land M."/>
            <person name="Hauser L."/>
            <person name="Kyrpides N."/>
            <person name="Mikhailova N."/>
            <person name="Janssen P.H."/>
            <person name="Kuske C.R."/>
            <person name="Richardson P."/>
        </authorList>
    </citation>
    <scope>NUCLEOTIDE SEQUENCE</scope>
    <source>
        <strain evidence="3">Ellin6076</strain>
    </source>
</reference>
<dbReference type="eggNOG" id="COG1470">
    <property type="taxonomic scope" value="Bacteria"/>
</dbReference>
<organism evidence="3">
    <name type="scientific">Solibacter usitatus (strain Ellin6076)</name>
    <dbReference type="NCBI Taxonomy" id="234267"/>
    <lineage>
        <taxon>Bacteria</taxon>
        <taxon>Pseudomonadati</taxon>
        <taxon>Acidobacteriota</taxon>
        <taxon>Terriglobia</taxon>
        <taxon>Bryobacterales</taxon>
        <taxon>Solibacteraceae</taxon>
        <taxon>Candidatus Solibacter</taxon>
    </lineage>
</organism>
<dbReference type="InterPro" id="IPR013783">
    <property type="entry name" value="Ig-like_fold"/>
</dbReference>
<dbReference type="NCBIfam" id="TIGR03437">
    <property type="entry name" value="Soli_cterm"/>
    <property type="match status" value="1"/>
</dbReference>
<dbReference type="InParanoid" id="Q026Q6"/>
<protein>
    <recommendedName>
        <fullName evidence="2">BACON domain-containing protein</fullName>
    </recommendedName>
</protein>
<dbReference type="AlphaFoldDB" id="Q026Q6"/>
<feature type="domain" description="BACON" evidence="2">
    <location>
        <begin position="476"/>
        <end position="561"/>
    </location>
</feature>
<dbReference type="Pfam" id="PF19190">
    <property type="entry name" value="BACON_2"/>
    <property type="match status" value="1"/>
</dbReference>
<dbReference type="HOGENOM" id="CLU_301258_0_0_0"/>
<dbReference type="InterPro" id="IPR017803">
    <property type="entry name" value="CHP03437_C"/>
</dbReference>